<evidence type="ECO:0000259" key="11">
    <source>
        <dbReference type="Pfam" id="PF19269"/>
    </source>
</evidence>
<comment type="caution">
    <text evidence="12">The sequence shown here is derived from an EMBL/GenBank/DDBJ whole genome shotgun (WGS) entry which is preliminary data.</text>
</comment>
<dbReference type="InterPro" id="IPR020058">
    <property type="entry name" value="Glu/Gln-tRNA-synth_Ib_cat-dom"/>
</dbReference>
<protein>
    <recommendedName>
        <fullName evidence="9">Glutamate--tRNA ligase</fullName>
        <ecNumber evidence="9">6.1.1.17</ecNumber>
    </recommendedName>
    <alternativeName>
        <fullName evidence="9">Glutamyl-tRNA synthetase</fullName>
        <shortName evidence="9">GluRS</shortName>
    </alternativeName>
</protein>
<comment type="similarity">
    <text evidence="9">Belongs to the class-I aminoacyl-tRNA synthetase family. Glutamate--tRNA ligase type 1 subfamily.</text>
</comment>
<dbReference type="PRINTS" id="PR00987">
    <property type="entry name" value="TRNASYNTHGLU"/>
</dbReference>
<dbReference type="InterPro" id="IPR049940">
    <property type="entry name" value="GluQ/Sye"/>
</dbReference>
<dbReference type="PANTHER" id="PTHR43311:SF1">
    <property type="entry name" value="GLUTAMYL-Q TRNA(ASP) SYNTHETASE"/>
    <property type="match status" value="1"/>
</dbReference>
<feature type="short sequence motif" description="'KMSKS' region" evidence="9">
    <location>
        <begin position="239"/>
        <end position="243"/>
    </location>
</feature>
<reference evidence="12" key="1">
    <citation type="journal article" date="2014" name="Int. J. Syst. Evol. Microbiol.">
        <title>Complete genome sequence of Corynebacterium casei LMG S-19264T (=DSM 44701T), isolated from a smear-ripened cheese.</title>
        <authorList>
            <consortium name="US DOE Joint Genome Institute (JGI-PGF)"/>
            <person name="Walter F."/>
            <person name="Albersmeier A."/>
            <person name="Kalinowski J."/>
            <person name="Ruckert C."/>
        </authorList>
    </citation>
    <scope>NUCLEOTIDE SEQUENCE</scope>
    <source>
        <strain evidence="12">VKM B-2748</strain>
    </source>
</reference>
<dbReference type="GO" id="GO:0006424">
    <property type="term" value="P:glutamyl-tRNA aminoacylation"/>
    <property type="evidence" value="ECO:0007669"/>
    <property type="project" value="UniProtKB-UniRule"/>
</dbReference>
<dbReference type="GO" id="GO:0005829">
    <property type="term" value="C:cytosol"/>
    <property type="evidence" value="ECO:0007669"/>
    <property type="project" value="TreeGrafter"/>
</dbReference>
<dbReference type="PANTHER" id="PTHR43311">
    <property type="entry name" value="GLUTAMATE--TRNA LIGASE"/>
    <property type="match status" value="1"/>
</dbReference>
<evidence type="ECO:0000259" key="10">
    <source>
        <dbReference type="Pfam" id="PF00749"/>
    </source>
</evidence>
<dbReference type="InterPro" id="IPR045462">
    <property type="entry name" value="aa-tRNA-synth_I_cd-bd"/>
</dbReference>
<comment type="function">
    <text evidence="9">Catalyzes the attachment of glutamate to tRNA(Glu) in a two-step reaction: glutamate is first activated by ATP to form Glu-AMP and then transferred to the acceptor end of tRNA(Glu).</text>
</comment>
<evidence type="ECO:0000256" key="1">
    <source>
        <dbReference type="ARBA" id="ARBA00022490"/>
    </source>
</evidence>
<dbReference type="InterPro" id="IPR000924">
    <property type="entry name" value="Glu/Gln-tRNA-synth"/>
</dbReference>
<accession>A0A9W6JIS7</accession>
<evidence type="ECO:0000256" key="8">
    <source>
        <dbReference type="ARBA" id="ARBA00023146"/>
    </source>
</evidence>
<keyword evidence="7 9" id="KW-0648">Protein biosynthesis</keyword>
<sequence>MAVYRFAPSPTGFLHLGNARTLLLNALMARKQAARFVLRLDDTDRARVSEEYVDGIRQDLAWLGLTPDAEVRQSDRDDAYAAAFDRLVAEGRVYPAYESEPELELARKLARASGRPPVYDRAALRLTAERRAALEAEGRRPHWRFRLSGGRVEWPDGVRGAQGFDLSSLSDPVVRRDDGSFLYVFTSVVDDAGIGVTAVVRGEDHVTNTAAQIDMFAALGAPPPAFAHHNLLTSADGAGLSKREGSLSLRTLREQGIEPLAVAAYAVLIGSAEAVRPVSSLDELAGLVELSRLSRAPARVDMEELAALSAKTLHALPHDAVADRLGALGVEGGPAFWEAVRGNLATLGEAADWWRIATRPLKPEAARPAPEDARLVAEALALLPTEPWDETTWKAWTSAVSAATGAKGRALFAPLRIALTGEPHGPELAKLLPFIGRARALERLSR</sequence>
<evidence type="ECO:0000256" key="5">
    <source>
        <dbReference type="ARBA" id="ARBA00022833"/>
    </source>
</evidence>
<keyword evidence="1 9" id="KW-0963">Cytoplasm</keyword>
<reference evidence="12" key="2">
    <citation type="submission" date="2023-01" db="EMBL/GenBank/DDBJ databases">
        <authorList>
            <person name="Sun Q."/>
            <person name="Evtushenko L."/>
        </authorList>
    </citation>
    <scope>NUCLEOTIDE SEQUENCE</scope>
    <source>
        <strain evidence="12">VKM B-2748</strain>
    </source>
</reference>
<dbReference type="InterPro" id="IPR004527">
    <property type="entry name" value="Glu-tRNA-ligase_bac/mito"/>
</dbReference>
<dbReference type="InterPro" id="IPR014729">
    <property type="entry name" value="Rossmann-like_a/b/a_fold"/>
</dbReference>
<evidence type="ECO:0000256" key="2">
    <source>
        <dbReference type="ARBA" id="ARBA00022598"/>
    </source>
</evidence>
<dbReference type="EMBL" id="BSFL01000001">
    <property type="protein sequence ID" value="GLK78436.1"/>
    <property type="molecule type" value="Genomic_DNA"/>
</dbReference>
<dbReference type="RefSeq" id="WP_271198959.1">
    <property type="nucleotide sequence ID" value="NZ_BSFL01000001.1"/>
</dbReference>
<dbReference type="GO" id="GO:0000049">
    <property type="term" value="F:tRNA binding"/>
    <property type="evidence" value="ECO:0007669"/>
    <property type="project" value="InterPro"/>
</dbReference>
<comment type="catalytic activity">
    <reaction evidence="9">
        <text>tRNA(Glu) + L-glutamate + ATP = L-glutamyl-tRNA(Glu) + AMP + diphosphate</text>
        <dbReference type="Rhea" id="RHEA:23540"/>
        <dbReference type="Rhea" id="RHEA-COMP:9663"/>
        <dbReference type="Rhea" id="RHEA-COMP:9680"/>
        <dbReference type="ChEBI" id="CHEBI:29985"/>
        <dbReference type="ChEBI" id="CHEBI:30616"/>
        <dbReference type="ChEBI" id="CHEBI:33019"/>
        <dbReference type="ChEBI" id="CHEBI:78442"/>
        <dbReference type="ChEBI" id="CHEBI:78520"/>
        <dbReference type="ChEBI" id="CHEBI:456215"/>
        <dbReference type="EC" id="6.1.1.17"/>
    </reaction>
</comment>
<evidence type="ECO:0000256" key="6">
    <source>
        <dbReference type="ARBA" id="ARBA00022840"/>
    </source>
</evidence>
<dbReference type="InterPro" id="IPR008925">
    <property type="entry name" value="aa_tRNA-synth_I_cd-bd_sf"/>
</dbReference>
<dbReference type="InterPro" id="IPR020751">
    <property type="entry name" value="aa-tRNA-synth_I_codon-bd_sub2"/>
</dbReference>
<evidence type="ECO:0000256" key="3">
    <source>
        <dbReference type="ARBA" id="ARBA00022723"/>
    </source>
</evidence>
<dbReference type="Pfam" id="PF00749">
    <property type="entry name" value="tRNA-synt_1c"/>
    <property type="match status" value="1"/>
</dbReference>
<dbReference type="AlphaFoldDB" id="A0A9W6JIS7"/>
<feature type="short sequence motif" description="'HIGH' region" evidence="9">
    <location>
        <begin position="8"/>
        <end position="18"/>
    </location>
</feature>
<dbReference type="Gene3D" id="1.10.10.350">
    <property type="match status" value="1"/>
</dbReference>
<dbReference type="InterPro" id="IPR001412">
    <property type="entry name" value="aa-tRNA-synth_I_CS"/>
</dbReference>
<dbReference type="GO" id="GO:0005524">
    <property type="term" value="F:ATP binding"/>
    <property type="evidence" value="ECO:0007669"/>
    <property type="project" value="UniProtKB-UniRule"/>
</dbReference>
<evidence type="ECO:0000256" key="7">
    <source>
        <dbReference type="ARBA" id="ARBA00022917"/>
    </source>
</evidence>
<dbReference type="SUPFAM" id="SSF52374">
    <property type="entry name" value="Nucleotidylyl transferase"/>
    <property type="match status" value="1"/>
</dbReference>
<dbReference type="Proteomes" id="UP001143309">
    <property type="component" value="Unassembled WGS sequence"/>
</dbReference>
<evidence type="ECO:0000256" key="4">
    <source>
        <dbReference type="ARBA" id="ARBA00022741"/>
    </source>
</evidence>
<gene>
    <name evidence="12" type="primary">gltX_1</name>
    <name evidence="9" type="synonym">gltX</name>
    <name evidence="12" type="ORF">GCM10008174_01770</name>
</gene>
<feature type="binding site" evidence="9">
    <location>
        <position position="242"/>
    </location>
    <ligand>
        <name>ATP</name>
        <dbReference type="ChEBI" id="CHEBI:30616"/>
    </ligand>
</feature>
<evidence type="ECO:0000256" key="9">
    <source>
        <dbReference type="HAMAP-Rule" id="MF_00022"/>
    </source>
</evidence>
<evidence type="ECO:0000313" key="12">
    <source>
        <dbReference type="EMBL" id="GLK78436.1"/>
    </source>
</evidence>
<dbReference type="GO" id="GO:0004818">
    <property type="term" value="F:glutamate-tRNA ligase activity"/>
    <property type="evidence" value="ECO:0007669"/>
    <property type="project" value="UniProtKB-UniRule"/>
</dbReference>
<keyword evidence="8 9" id="KW-0030">Aminoacyl-tRNA synthetase</keyword>
<keyword evidence="5" id="KW-0862">Zinc</keyword>
<dbReference type="Gene3D" id="3.40.50.620">
    <property type="entry name" value="HUPs"/>
    <property type="match status" value="1"/>
</dbReference>
<keyword evidence="2 9" id="KW-0436">Ligase</keyword>
<comment type="caution">
    <text evidence="9">Lacks conserved residue(s) required for the propagation of feature annotation.</text>
</comment>
<proteinExistence type="inferred from homology"/>
<comment type="subcellular location">
    <subcellularLocation>
        <location evidence="9">Cytoplasm</location>
    </subcellularLocation>
</comment>
<dbReference type="PROSITE" id="PS00178">
    <property type="entry name" value="AA_TRNA_LIGASE_I"/>
    <property type="match status" value="1"/>
</dbReference>
<name>A0A9W6JIS7_9HYPH</name>
<organism evidence="12 13">
    <name type="scientific">Methylopila turkensis</name>
    <dbReference type="NCBI Taxonomy" id="1437816"/>
    <lineage>
        <taxon>Bacteria</taxon>
        <taxon>Pseudomonadati</taxon>
        <taxon>Pseudomonadota</taxon>
        <taxon>Alphaproteobacteria</taxon>
        <taxon>Hyphomicrobiales</taxon>
        <taxon>Methylopilaceae</taxon>
        <taxon>Methylopila</taxon>
    </lineage>
</organism>
<keyword evidence="3" id="KW-0479">Metal-binding</keyword>
<keyword evidence="4 9" id="KW-0547">Nucleotide-binding</keyword>
<dbReference type="HAMAP" id="MF_00022">
    <property type="entry name" value="Glu_tRNA_synth_type1"/>
    <property type="match status" value="1"/>
</dbReference>
<keyword evidence="6 9" id="KW-0067">ATP-binding</keyword>
<comment type="subunit">
    <text evidence="9">Monomer.</text>
</comment>
<feature type="domain" description="Glutamyl/glutaminyl-tRNA synthetase class Ib catalytic" evidence="10">
    <location>
        <begin position="4"/>
        <end position="305"/>
    </location>
</feature>
<dbReference type="SUPFAM" id="SSF48163">
    <property type="entry name" value="An anticodon-binding domain of class I aminoacyl-tRNA synthetases"/>
    <property type="match status" value="1"/>
</dbReference>
<feature type="domain" description="Aminoacyl-tRNA synthetase class I anticodon-binding" evidence="11">
    <location>
        <begin position="340"/>
        <end position="445"/>
    </location>
</feature>
<keyword evidence="13" id="KW-1185">Reference proteome</keyword>
<evidence type="ECO:0000313" key="13">
    <source>
        <dbReference type="Proteomes" id="UP001143309"/>
    </source>
</evidence>
<dbReference type="Pfam" id="PF19269">
    <property type="entry name" value="Anticodon_2"/>
    <property type="match status" value="1"/>
</dbReference>
<dbReference type="EC" id="6.1.1.17" evidence="9"/>